<protein>
    <recommendedName>
        <fullName evidence="3">GGDEF domain-containing protein</fullName>
    </recommendedName>
</protein>
<dbReference type="SUPFAM" id="SSF55073">
    <property type="entry name" value="Nucleotide cyclase"/>
    <property type="match status" value="1"/>
</dbReference>
<dbReference type="InterPro" id="IPR043128">
    <property type="entry name" value="Rev_trsase/Diguanyl_cyclase"/>
</dbReference>
<dbReference type="InterPro" id="IPR029787">
    <property type="entry name" value="Nucleotide_cyclase"/>
</dbReference>
<accession>A0A7S7LTH2</accession>
<dbReference type="Gene3D" id="3.30.70.270">
    <property type="match status" value="1"/>
</dbReference>
<dbReference type="Proteomes" id="UP000593994">
    <property type="component" value="Chromosome"/>
</dbReference>
<evidence type="ECO:0000313" key="1">
    <source>
        <dbReference type="EMBL" id="QOY50975.1"/>
    </source>
</evidence>
<evidence type="ECO:0008006" key="3">
    <source>
        <dbReference type="Google" id="ProtNLM"/>
    </source>
</evidence>
<organism evidence="1 2">
    <name type="scientific">Candidatus Sulfurimonas baltica</name>
    <dbReference type="NCBI Taxonomy" id="2740404"/>
    <lineage>
        <taxon>Bacteria</taxon>
        <taxon>Pseudomonadati</taxon>
        <taxon>Campylobacterota</taxon>
        <taxon>Epsilonproteobacteria</taxon>
        <taxon>Campylobacterales</taxon>
        <taxon>Sulfurimonadaceae</taxon>
        <taxon>Sulfurimonas</taxon>
    </lineage>
</organism>
<gene>
    <name evidence="1" type="ORF">HUE88_07415</name>
</gene>
<dbReference type="EMBL" id="CP054492">
    <property type="protein sequence ID" value="QOY50975.1"/>
    <property type="molecule type" value="Genomic_DNA"/>
</dbReference>
<proteinExistence type="predicted"/>
<sequence length="56" mass="6648">MLRIYKKVYEFKLPLQTASFGITQYRSGDILKSMFQICDEDLYIAKENGRNRVELI</sequence>
<reference evidence="1 2" key="1">
    <citation type="submission" date="2020-05" db="EMBL/GenBank/DDBJ databases">
        <title>Sulfurimonas marisnigri, sp. nov., and Sulfurimonas baltica, sp. nov., manganese oxide reducing chemolithoautotrophs of the class Epsilonproteobacteria isolated from the pelagic redoxclines of the Black and Baltic Seas and emended description of the genus Sulfurimonas.</title>
        <authorList>
            <person name="Henkel J.V."/>
            <person name="Laudan C."/>
            <person name="Werner J."/>
            <person name="Neu T."/>
            <person name="Plewe S."/>
            <person name="Sproer C."/>
            <person name="Bunk B."/>
            <person name="Schulz-Vogt H.N."/>
        </authorList>
    </citation>
    <scope>NUCLEOTIDE SEQUENCE [LARGE SCALE GENOMIC DNA]</scope>
    <source>
        <strain evidence="1 2">GD2</strain>
    </source>
</reference>
<dbReference type="AlphaFoldDB" id="A0A7S7LTH2"/>
<name>A0A7S7LTH2_9BACT</name>
<dbReference type="KEGG" id="sbal:HUE88_07415"/>
<evidence type="ECO:0000313" key="2">
    <source>
        <dbReference type="Proteomes" id="UP000593994"/>
    </source>
</evidence>
<keyword evidence="2" id="KW-1185">Reference proteome</keyword>
<dbReference type="RefSeq" id="WP_194368093.1">
    <property type="nucleotide sequence ID" value="NZ_CP054492.1"/>
</dbReference>